<keyword evidence="3 5" id="KW-0378">Hydrolase</keyword>
<sequence length="718" mass="81756">MFSKKSLLIILVLMLGGSIFYAVQSSATRNEPTNRFERILQLIGEFLEEGHYNPKKIDDEFSKTVFAKFLKDLDGDKTYFLKSDIDQFKKYETKVDDEIHGARLESFYAVNTVYKKRMEEVALLYKEILSKPFDFSVEEKYMDDEDKRTYAKTEAERKEAWRLKLKYYTLDRYVDLVEQQEKNKGKDGFVAKTTVQMEKEAREKVLKTFDRMFDRFRNRFKDEDRFNYLVNSITETMDPHTSYLPPLEKIAFDEQMSGGEFFGIGASLLEEEGNIKITSVVAGGAAAKSGEIEVGDFVLKVAQGAAEPQDLIGFEVPDAVRLIRGKKGTEVRLTIKKPSGAIKVVTMIREKIDLEENRAKSTIIKGPDNHKIGYIYLPAFYADFQDANGNRCAQDVAKEIIKLKAEGVNGLIIDLRTNGGGSLMETVEMVGLFIEEGPVVQVKSRDESPTILRDRNKNVLWDGPLTVMVNEFSASASEIFAGAIQDYKRGLVVGSTSTYGKGTVQRNIELDRASWTSNNPSELGNIKLTLQKFYRVTGASTQLKGVVPDVVLPDQYEYLKLREKDEPFALTWDEIGSAQYKVWKSDFDFNYIVQQSKQRISQSPTFKLIGEKSDWLSKYDDKHFSLKIDKFRQDKKTLGNTIQTIDSLTKLSAPLEVSNLEVDLAAIKGNTNKEERNKSFINRLKNDLHLGETVNIMNDMIQQYFIAQNKQAARTDGK</sequence>
<dbReference type="Proteomes" id="UP000515344">
    <property type="component" value="Chromosome"/>
</dbReference>
<dbReference type="SMART" id="SM00245">
    <property type="entry name" value="TSPc"/>
    <property type="match status" value="1"/>
</dbReference>
<proteinExistence type="inferred from homology"/>
<dbReference type="InterPro" id="IPR001478">
    <property type="entry name" value="PDZ"/>
</dbReference>
<dbReference type="Gene3D" id="3.90.226.10">
    <property type="entry name" value="2-enoyl-CoA Hydratase, Chain A, domain 1"/>
    <property type="match status" value="1"/>
</dbReference>
<dbReference type="KEGG" id="lacs:H4075_13090"/>
<dbReference type="EMBL" id="CP060007">
    <property type="protein sequence ID" value="QNA43023.1"/>
    <property type="molecule type" value="Genomic_DNA"/>
</dbReference>
<dbReference type="Pfam" id="PF00595">
    <property type="entry name" value="PDZ"/>
    <property type="match status" value="1"/>
</dbReference>
<dbReference type="GO" id="GO:0007165">
    <property type="term" value="P:signal transduction"/>
    <property type="evidence" value="ECO:0007669"/>
    <property type="project" value="TreeGrafter"/>
</dbReference>
<dbReference type="CDD" id="cd07560">
    <property type="entry name" value="Peptidase_S41_CPP"/>
    <property type="match status" value="1"/>
</dbReference>
<dbReference type="SUPFAM" id="SSF52096">
    <property type="entry name" value="ClpP/crotonase"/>
    <property type="match status" value="1"/>
</dbReference>
<gene>
    <name evidence="7" type="ORF">H4075_13090</name>
</gene>
<evidence type="ECO:0000256" key="1">
    <source>
        <dbReference type="ARBA" id="ARBA00009179"/>
    </source>
</evidence>
<reference evidence="8" key="1">
    <citation type="submission" date="2020-08" db="EMBL/GenBank/DDBJ databases">
        <title>Lacibacter sp. S13-6-6 genome sequencing.</title>
        <authorList>
            <person name="Jin L."/>
        </authorList>
    </citation>
    <scope>NUCLEOTIDE SEQUENCE [LARGE SCALE GENOMIC DNA]</scope>
    <source>
        <strain evidence="8">S13-6-6</strain>
    </source>
</reference>
<dbReference type="InterPro" id="IPR040573">
    <property type="entry name" value="TSP_N"/>
</dbReference>
<keyword evidence="8" id="KW-1185">Reference proteome</keyword>
<dbReference type="NCBIfam" id="TIGR00225">
    <property type="entry name" value="prc"/>
    <property type="match status" value="1"/>
</dbReference>
<dbReference type="Pfam" id="PF17804">
    <property type="entry name" value="TSP_NTD"/>
    <property type="match status" value="1"/>
</dbReference>
<accession>A0A7G5XC20</accession>
<dbReference type="GO" id="GO:0030288">
    <property type="term" value="C:outer membrane-bounded periplasmic space"/>
    <property type="evidence" value="ECO:0007669"/>
    <property type="project" value="TreeGrafter"/>
</dbReference>
<dbReference type="GO" id="GO:0006508">
    <property type="term" value="P:proteolysis"/>
    <property type="evidence" value="ECO:0007669"/>
    <property type="project" value="UniProtKB-KW"/>
</dbReference>
<evidence type="ECO:0000256" key="4">
    <source>
        <dbReference type="ARBA" id="ARBA00022825"/>
    </source>
</evidence>
<evidence type="ECO:0000256" key="5">
    <source>
        <dbReference type="RuleBase" id="RU004404"/>
    </source>
</evidence>
<dbReference type="InterPro" id="IPR036034">
    <property type="entry name" value="PDZ_sf"/>
</dbReference>
<dbReference type="InterPro" id="IPR005151">
    <property type="entry name" value="Tail-specific_protease"/>
</dbReference>
<dbReference type="FunFam" id="3.90.226.10:FF:000090">
    <property type="entry name" value="Tail-specific protease"/>
    <property type="match status" value="1"/>
</dbReference>
<dbReference type="Pfam" id="PF11818">
    <property type="entry name" value="DUF3340"/>
    <property type="match status" value="1"/>
</dbReference>
<protein>
    <submittedName>
        <fullName evidence="7">Carboxy terminal-processing peptidase</fullName>
    </submittedName>
</protein>
<dbReference type="InterPro" id="IPR029045">
    <property type="entry name" value="ClpP/crotonase-like_dom_sf"/>
</dbReference>
<dbReference type="Gene3D" id="2.30.42.10">
    <property type="match status" value="1"/>
</dbReference>
<dbReference type="InterPro" id="IPR004447">
    <property type="entry name" value="Peptidase_S41A"/>
</dbReference>
<organism evidence="7 8">
    <name type="scientific">Lacibacter sediminis</name>
    <dbReference type="NCBI Taxonomy" id="2760713"/>
    <lineage>
        <taxon>Bacteria</taxon>
        <taxon>Pseudomonadati</taxon>
        <taxon>Bacteroidota</taxon>
        <taxon>Chitinophagia</taxon>
        <taxon>Chitinophagales</taxon>
        <taxon>Chitinophagaceae</taxon>
        <taxon>Lacibacter</taxon>
    </lineage>
</organism>
<dbReference type="GO" id="GO:0008236">
    <property type="term" value="F:serine-type peptidase activity"/>
    <property type="evidence" value="ECO:0007669"/>
    <property type="project" value="UniProtKB-KW"/>
</dbReference>
<dbReference type="InterPro" id="IPR020992">
    <property type="entry name" value="Tail_Prtase_C"/>
</dbReference>
<evidence type="ECO:0000259" key="6">
    <source>
        <dbReference type="PROSITE" id="PS50106"/>
    </source>
</evidence>
<evidence type="ECO:0000256" key="3">
    <source>
        <dbReference type="ARBA" id="ARBA00022801"/>
    </source>
</evidence>
<name>A0A7G5XC20_9BACT</name>
<keyword evidence="2 5" id="KW-0645">Protease</keyword>
<dbReference type="RefSeq" id="WP_182801288.1">
    <property type="nucleotide sequence ID" value="NZ_CP060007.1"/>
</dbReference>
<dbReference type="SUPFAM" id="SSF50156">
    <property type="entry name" value="PDZ domain-like"/>
    <property type="match status" value="1"/>
</dbReference>
<dbReference type="PROSITE" id="PS50106">
    <property type="entry name" value="PDZ"/>
    <property type="match status" value="1"/>
</dbReference>
<dbReference type="PANTHER" id="PTHR32060">
    <property type="entry name" value="TAIL-SPECIFIC PROTEASE"/>
    <property type="match status" value="1"/>
</dbReference>
<dbReference type="GO" id="GO:0004175">
    <property type="term" value="F:endopeptidase activity"/>
    <property type="evidence" value="ECO:0007669"/>
    <property type="project" value="TreeGrafter"/>
</dbReference>
<evidence type="ECO:0000313" key="8">
    <source>
        <dbReference type="Proteomes" id="UP000515344"/>
    </source>
</evidence>
<keyword evidence="4 5" id="KW-0720">Serine protease</keyword>
<dbReference type="CDD" id="cd06782">
    <property type="entry name" value="cpPDZ_CPP-like"/>
    <property type="match status" value="1"/>
</dbReference>
<dbReference type="PANTHER" id="PTHR32060:SF22">
    <property type="entry name" value="CARBOXYL-TERMINAL-PROCESSING PEPTIDASE 3, CHLOROPLASTIC"/>
    <property type="match status" value="1"/>
</dbReference>
<dbReference type="Pfam" id="PF03572">
    <property type="entry name" value="Peptidase_S41"/>
    <property type="match status" value="1"/>
</dbReference>
<dbReference type="AlphaFoldDB" id="A0A7G5XC20"/>
<evidence type="ECO:0000256" key="2">
    <source>
        <dbReference type="ARBA" id="ARBA00022670"/>
    </source>
</evidence>
<comment type="similarity">
    <text evidence="1 5">Belongs to the peptidase S41A family.</text>
</comment>
<dbReference type="SMART" id="SM00228">
    <property type="entry name" value="PDZ"/>
    <property type="match status" value="1"/>
</dbReference>
<feature type="domain" description="PDZ" evidence="6">
    <location>
        <begin position="249"/>
        <end position="324"/>
    </location>
</feature>
<evidence type="ECO:0000313" key="7">
    <source>
        <dbReference type="EMBL" id="QNA43023.1"/>
    </source>
</evidence>